<dbReference type="EMBL" id="VXIT01000004">
    <property type="protein sequence ID" value="KAA6413228.1"/>
    <property type="molecule type" value="Genomic_DNA"/>
</dbReference>
<feature type="region of interest" description="Disordered" evidence="1">
    <location>
        <begin position="1"/>
        <end position="45"/>
    </location>
</feature>
<accession>A0A5M8PUC7</accession>
<dbReference type="PANTHER" id="PTHR35394:SF5">
    <property type="entry name" value="DUF3176 DOMAIN-CONTAINING PROTEIN"/>
    <property type="match status" value="1"/>
</dbReference>
<keyword evidence="2" id="KW-0472">Membrane</keyword>
<dbReference type="InterPro" id="IPR021514">
    <property type="entry name" value="DUF3176"/>
</dbReference>
<feature type="transmembrane region" description="Helical" evidence="2">
    <location>
        <begin position="104"/>
        <end position="127"/>
    </location>
</feature>
<gene>
    <name evidence="3" type="ORF">FRX48_02972</name>
</gene>
<feature type="region of interest" description="Disordered" evidence="1">
    <location>
        <begin position="438"/>
        <end position="457"/>
    </location>
</feature>
<keyword evidence="2" id="KW-1133">Transmembrane helix</keyword>
<dbReference type="Pfam" id="PF11374">
    <property type="entry name" value="DUF3176"/>
    <property type="match status" value="1"/>
</dbReference>
<comment type="caution">
    <text evidence="3">The sequence shown here is derived from an EMBL/GenBank/DDBJ whole genome shotgun (WGS) entry which is preliminary data.</text>
</comment>
<feature type="transmembrane region" description="Helical" evidence="2">
    <location>
        <begin position="566"/>
        <end position="588"/>
    </location>
</feature>
<dbReference type="OrthoDB" id="5376804at2759"/>
<sequence length="654" mass="71682">MEELQPLTAAPGGARQSIPRKPIALRTADSRGPSDYEQVDTSHPSEAFRQPLSRRVVHGPLKRIWSYAWLIEISSFFLATLALAAIFITLAVHSGRPMPQWPKVISINSLIAIFTAVLKAALMMPVAEGIGQLKWHWFHQPRSLVDLDRIDAASRGPWGSFKLMFTTYKHSLAVFGAFITVVALAVDPFSQQVVQYYECPQPILGAFASIPKTNNYTRSGSRISSDSAGLDNTMAAALYVGLIQPPVNATSSIPVQCSTGNCTFPQDHDATHSSLAMCSSCTDISDTVSRNKTQINNQTISYYLQSGPKIGWMEDTDAEGLIWMASSAYSNADSTPGIDYISGFDALMYRASACTNASEAGQKCDYEPFAVKCFINPCLKTYRANVTNFVLEEKLLNTTRVPMAYETPQLNSSFGFGFTLLSSSVLRNGTWSECVGMDEPSETNPAAGPDQRTTNTETPIKYYPNDCIWNFGWESTQALSLYLYNLFAGDPIHSTLPPYTPATSAGNPWQLGLFLNGTATLESANAYMEGLANAMTSVIRQNGDTPSTEYAHGTALGLQTCIRVQWAWLSLPSALIVLALAFLVATILKTRSWQMTWKSSALALLFHGLDATSREQYGAMVDLPAMKDAAEEVHAKLTMRESGWRFVILDCHLS</sequence>
<feature type="transmembrane region" description="Helical" evidence="2">
    <location>
        <begin position="64"/>
        <end position="92"/>
    </location>
</feature>
<name>A0A5M8PUC7_9LECA</name>
<protein>
    <submittedName>
        <fullName evidence="3">Uncharacterized protein</fullName>
    </submittedName>
</protein>
<organism evidence="3 4">
    <name type="scientific">Lasallia pustulata</name>
    <dbReference type="NCBI Taxonomy" id="136370"/>
    <lineage>
        <taxon>Eukaryota</taxon>
        <taxon>Fungi</taxon>
        <taxon>Dikarya</taxon>
        <taxon>Ascomycota</taxon>
        <taxon>Pezizomycotina</taxon>
        <taxon>Lecanoromycetes</taxon>
        <taxon>OSLEUM clade</taxon>
        <taxon>Umbilicariomycetidae</taxon>
        <taxon>Umbilicariales</taxon>
        <taxon>Umbilicariaceae</taxon>
        <taxon>Lasallia</taxon>
    </lineage>
</organism>
<evidence type="ECO:0000313" key="4">
    <source>
        <dbReference type="Proteomes" id="UP000324767"/>
    </source>
</evidence>
<dbReference type="AlphaFoldDB" id="A0A5M8PUC7"/>
<evidence type="ECO:0000313" key="3">
    <source>
        <dbReference type="EMBL" id="KAA6413228.1"/>
    </source>
</evidence>
<evidence type="ECO:0000256" key="2">
    <source>
        <dbReference type="SAM" id="Phobius"/>
    </source>
</evidence>
<proteinExistence type="predicted"/>
<keyword evidence="2" id="KW-0812">Transmembrane</keyword>
<evidence type="ECO:0000256" key="1">
    <source>
        <dbReference type="SAM" id="MobiDB-lite"/>
    </source>
</evidence>
<reference evidence="3 4" key="1">
    <citation type="submission" date="2019-09" db="EMBL/GenBank/DDBJ databases">
        <title>The hologenome of the rock-dwelling lichen Lasallia pustulata.</title>
        <authorList>
            <person name="Greshake Tzovaras B."/>
            <person name="Segers F."/>
            <person name="Bicker A."/>
            <person name="Dal Grande F."/>
            <person name="Otte J."/>
            <person name="Hankeln T."/>
            <person name="Schmitt I."/>
            <person name="Ebersberger I."/>
        </authorList>
    </citation>
    <scope>NUCLEOTIDE SEQUENCE [LARGE SCALE GENOMIC DNA]</scope>
    <source>
        <strain evidence="3">A1-1</strain>
    </source>
</reference>
<dbReference type="PANTHER" id="PTHR35394">
    <property type="entry name" value="DUF3176 DOMAIN-CONTAINING PROTEIN"/>
    <property type="match status" value="1"/>
</dbReference>
<dbReference type="Proteomes" id="UP000324767">
    <property type="component" value="Unassembled WGS sequence"/>
</dbReference>